<keyword evidence="3" id="KW-1185">Reference proteome</keyword>
<evidence type="ECO:0000313" key="2">
    <source>
        <dbReference type="EMBL" id="GLQ34002.1"/>
    </source>
</evidence>
<comment type="caution">
    <text evidence="2">The sequence shown here is derived from an EMBL/GenBank/DDBJ whole genome shotgun (WGS) entry which is preliminary data.</text>
</comment>
<dbReference type="InterPro" id="IPR010344">
    <property type="entry name" value="YbjH"/>
</dbReference>
<organism evidence="2 3">
    <name type="scientific">Amylibacter marinus</name>
    <dbReference type="NCBI Taxonomy" id="1475483"/>
    <lineage>
        <taxon>Bacteria</taxon>
        <taxon>Pseudomonadati</taxon>
        <taxon>Pseudomonadota</taxon>
        <taxon>Alphaproteobacteria</taxon>
        <taxon>Rhodobacterales</taxon>
        <taxon>Paracoccaceae</taxon>
        <taxon>Amylibacter</taxon>
    </lineage>
</organism>
<dbReference type="Proteomes" id="UP001156694">
    <property type="component" value="Unassembled WGS sequence"/>
</dbReference>
<feature type="signal peptide" evidence="1">
    <location>
        <begin position="1"/>
        <end position="18"/>
    </location>
</feature>
<sequence>MRCFLPSSLLASAITVLASAGQAKPGVNIYGVSGVIDMPSAHMRPDGEITTTMARFDTGLRTTLSFQAGPRLSVSFRYSVLRDFPTAQSDTLYDRSFDLRYQFLQERRFRPALTIGIQDLAGTGIYAAEYLVASKTLNNFAITVGLGWGRFGSYKGFENPLGVVAPDWRKRPESEGGISTTGQLDIGQWFKGDAALFAGVTWDTPIEGLVAKVEYSSDAYLQEANKSGFKRRSPVNFGLEYGFKSGAHLGIYSLYGSEIAIQFRTSINPKTPISHPRDPVPAPITDGIQRVDIAQALSVQNIWLHSKHNRSNGLWVWVENRGFGAPAQAIGRVARVLSTHADPSVEQFHVVLMEKGMAVTTVTVDRKVFRTLEFDPDRIPRTRDRFMLRAGAAPSQTWQNIYPSIDQRFGLYGAISMFDPDAPLRFDFGLKARARVYFNPHISLSAVVKKRLAGNISKTTRVSDSILPHVRTDVSKYNKTKGITLERMTFDGHYRLGTDIYGRASIGYLEPMYAGLSAEVLWKPHSRPFALGVELNFVKQRAFDQQFDLRNYRTVTGHVSAYWQMRNGYHLQLDVGRYLAKDIGATITVERVFKNGWRVGGYFTLTDVSFDDFGEGSFDKGLIARIPIRWITGRSKKRNFDLKIQPVLRDGGARLHIANRLYPTLSQSDAQRLNDSWARLYR</sequence>
<evidence type="ECO:0000313" key="3">
    <source>
        <dbReference type="Proteomes" id="UP001156694"/>
    </source>
</evidence>
<proteinExistence type="predicted"/>
<gene>
    <name evidence="2" type="ORF">GCM10007939_02850</name>
</gene>
<evidence type="ECO:0008006" key="4">
    <source>
        <dbReference type="Google" id="ProtNLM"/>
    </source>
</evidence>
<feature type="chain" id="PRO_5045748606" description="Exopolysaccharide biosynthesis protein YbjH" evidence="1">
    <location>
        <begin position="19"/>
        <end position="682"/>
    </location>
</feature>
<protein>
    <recommendedName>
        <fullName evidence="4">Exopolysaccharide biosynthesis protein YbjH</fullName>
    </recommendedName>
</protein>
<reference evidence="3" key="1">
    <citation type="journal article" date="2019" name="Int. J. Syst. Evol. Microbiol.">
        <title>The Global Catalogue of Microorganisms (GCM) 10K type strain sequencing project: providing services to taxonomists for standard genome sequencing and annotation.</title>
        <authorList>
            <consortium name="The Broad Institute Genomics Platform"/>
            <consortium name="The Broad Institute Genome Sequencing Center for Infectious Disease"/>
            <person name="Wu L."/>
            <person name="Ma J."/>
        </authorList>
    </citation>
    <scope>NUCLEOTIDE SEQUENCE [LARGE SCALE GENOMIC DNA]</scope>
    <source>
        <strain evidence="3">NBRC 110140</strain>
    </source>
</reference>
<dbReference type="Pfam" id="PF06082">
    <property type="entry name" value="YjbH"/>
    <property type="match status" value="1"/>
</dbReference>
<evidence type="ECO:0000256" key="1">
    <source>
        <dbReference type="SAM" id="SignalP"/>
    </source>
</evidence>
<keyword evidence="1" id="KW-0732">Signal</keyword>
<accession>A0ABQ5VRG5</accession>
<dbReference type="RefSeq" id="WP_284375473.1">
    <property type="nucleotide sequence ID" value="NZ_BSNN01000002.1"/>
</dbReference>
<name>A0ABQ5VRG5_9RHOB</name>
<dbReference type="EMBL" id="BSNN01000002">
    <property type="protein sequence ID" value="GLQ34002.1"/>
    <property type="molecule type" value="Genomic_DNA"/>
</dbReference>